<dbReference type="RefSeq" id="WP_011390701.1">
    <property type="nucleotide sequence ID" value="NC_007643.1"/>
</dbReference>
<dbReference type="InterPro" id="IPR018551">
    <property type="entry name" value="DUF2007"/>
</dbReference>
<organism evidence="2 3">
    <name type="scientific">Rhodospirillum rubrum (strain ATCC 11170 / ATH 1.1.1 / DSM 467 / LMG 4362 / NCIMB 8255 / S1)</name>
    <dbReference type="NCBI Taxonomy" id="269796"/>
    <lineage>
        <taxon>Bacteria</taxon>
        <taxon>Pseudomonadati</taxon>
        <taxon>Pseudomonadota</taxon>
        <taxon>Alphaproteobacteria</taxon>
        <taxon>Rhodospirillales</taxon>
        <taxon>Rhodospirillaceae</taxon>
        <taxon>Rhodospirillum</taxon>
    </lineage>
</organism>
<sequence length="70" mass="7333">MVELVSTDDPVLLSWLMAQLADAEIGAVVFDSHTTALLPGTLGLIQSRVMVGDDDLDAARRILAQAGATP</sequence>
<dbReference type="eggNOG" id="ENOG5032YJ8">
    <property type="taxonomic scope" value="Bacteria"/>
</dbReference>
<evidence type="ECO:0000313" key="3">
    <source>
        <dbReference type="Proteomes" id="UP000001929"/>
    </source>
</evidence>
<keyword evidence="3" id="KW-1185">Reference proteome</keyword>
<dbReference type="EMBL" id="CP000230">
    <property type="protein sequence ID" value="ABC23748.1"/>
    <property type="molecule type" value="Genomic_DNA"/>
</dbReference>
<dbReference type="InterPro" id="IPR011322">
    <property type="entry name" value="N-reg_PII-like_a/b"/>
</dbReference>
<dbReference type="HOGENOM" id="CLU_171578_0_1_5"/>
<evidence type="ECO:0000259" key="1">
    <source>
        <dbReference type="Pfam" id="PF09413"/>
    </source>
</evidence>
<dbReference type="EnsemblBacteria" id="ABC23748">
    <property type="protein sequence ID" value="ABC23748"/>
    <property type="gene ID" value="Rru_A2951"/>
</dbReference>
<reference evidence="2 3" key="1">
    <citation type="journal article" date="2011" name="Stand. Genomic Sci.">
        <title>Complete genome sequence of Rhodospirillum rubrum type strain (S1).</title>
        <authorList>
            <person name="Munk A.C."/>
            <person name="Copeland A."/>
            <person name="Lucas S."/>
            <person name="Lapidus A."/>
            <person name="Del Rio T.G."/>
            <person name="Barry K."/>
            <person name="Detter J.C."/>
            <person name="Hammon N."/>
            <person name="Israni S."/>
            <person name="Pitluck S."/>
            <person name="Brettin T."/>
            <person name="Bruce D."/>
            <person name="Han C."/>
            <person name="Tapia R."/>
            <person name="Gilna P."/>
            <person name="Schmutz J."/>
            <person name="Larimer F."/>
            <person name="Land M."/>
            <person name="Kyrpides N.C."/>
            <person name="Mavromatis K."/>
            <person name="Richardson P."/>
            <person name="Rohde M."/>
            <person name="Goker M."/>
            <person name="Klenk H.P."/>
            <person name="Zhang Y."/>
            <person name="Roberts G.P."/>
            <person name="Reslewic S."/>
            <person name="Schwartz D.C."/>
        </authorList>
    </citation>
    <scope>NUCLEOTIDE SEQUENCE [LARGE SCALE GENOMIC DNA]</scope>
    <source>
        <strain evidence="3">ATCC 11170 / ATH 1.1.1 / DSM 467 / LMG 4362 / NCIMB 8255 / S1</strain>
    </source>
</reference>
<dbReference type="STRING" id="269796.Rru_A2951"/>
<protein>
    <recommendedName>
        <fullName evidence="1">DUF2007 domain-containing protein</fullName>
    </recommendedName>
</protein>
<dbReference type="Proteomes" id="UP000001929">
    <property type="component" value="Chromosome"/>
</dbReference>
<accession>Q2RQ47</accession>
<proteinExistence type="predicted"/>
<dbReference type="PATRIC" id="fig|269796.9.peg.3061"/>
<evidence type="ECO:0000313" key="2">
    <source>
        <dbReference type="EMBL" id="ABC23748.1"/>
    </source>
</evidence>
<gene>
    <name evidence="2" type="ordered locus">Rru_A2951</name>
</gene>
<feature type="domain" description="DUF2007" evidence="1">
    <location>
        <begin position="1"/>
        <end position="66"/>
    </location>
</feature>
<dbReference type="AlphaFoldDB" id="Q2RQ47"/>
<dbReference type="SUPFAM" id="SSF54913">
    <property type="entry name" value="GlnB-like"/>
    <property type="match status" value="1"/>
</dbReference>
<dbReference type="Gene3D" id="3.30.70.790">
    <property type="entry name" value="UreE, C-terminal domain"/>
    <property type="match status" value="1"/>
</dbReference>
<name>Q2RQ47_RHORT</name>
<dbReference type="KEGG" id="rru:Rru_A2951"/>
<dbReference type="Pfam" id="PF09413">
    <property type="entry name" value="DUF2007"/>
    <property type="match status" value="1"/>
</dbReference>